<feature type="compositionally biased region" description="Polar residues" evidence="1">
    <location>
        <begin position="21"/>
        <end position="32"/>
    </location>
</feature>
<dbReference type="EMBL" id="HE573026">
    <property type="protein sequence ID" value="CCC51115.1"/>
    <property type="molecule type" value="Genomic_DNA"/>
</dbReference>
<feature type="region of interest" description="Disordered" evidence="1">
    <location>
        <begin position="21"/>
        <end position="110"/>
    </location>
</feature>
<dbReference type="AlphaFoldDB" id="G0U5G5"/>
<reference evidence="2" key="1">
    <citation type="journal article" date="2012" name="Proc. Natl. Acad. Sci. U.S.A.">
        <title>Antigenic diversity is generated by distinct evolutionary mechanisms in African trypanosome species.</title>
        <authorList>
            <person name="Jackson A.P."/>
            <person name="Berry A."/>
            <person name="Aslett M."/>
            <person name="Allison H.C."/>
            <person name="Burton P."/>
            <person name="Vavrova-Anderson J."/>
            <person name="Brown R."/>
            <person name="Browne H."/>
            <person name="Corton N."/>
            <person name="Hauser H."/>
            <person name="Gamble J."/>
            <person name="Gilderthorp R."/>
            <person name="Marcello L."/>
            <person name="McQuillan J."/>
            <person name="Otto T.D."/>
            <person name="Quail M.A."/>
            <person name="Sanders M.J."/>
            <person name="van Tonder A."/>
            <person name="Ginger M.L."/>
            <person name="Field M.C."/>
            <person name="Barry J.D."/>
            <person name="Hertz-Fowler C."/>
            <person name="Berriman M."/>
        </authorList>
    </citation>
    <scope>NUCLEOTIDE SEQUENCE</scope>
    <source>
        <strain evidence="2">Y486</strain>
    </source>
</reference>
<evidence type="ECO:0000313" key="2">
    <source>
        <dbReference type="EMBL" id="CCC51115.1"/>
    </source>
</evidence>
<feature type="compositionally biased region" description="Polar residues" evidence="1">
    <location>
        <begin position="50"/>
        <end position="71"/>
    </location>
</feature>
<protein>
    <submittedName>
        <fullName evidence="2">Uncharacterized protein</fullName>
    </submittedName>
</protein>
<accession>G0U5G5</accession>
<name>G0U5G5_TRYVY</name>
<proteinExistence type="predicted"/>
<organism evidence="2">
    <name type="scientific">Trypanosoma vivax (strain Y486)</name>
    <dbReference type="NCBI Taxonomy" id="1055687"/>
    <lineage>
        <taxon>Eukaryota</taxon>
        <taxon>Discoba</taxon>
        <taxon>Euglenozoa</taxon>
        <taxon>Kinetoplastea</taxon>
        <taxon>Metakinetoplastina</taxon>
        <taxon>Trypanosomatida</taxon>
        <taxon>Trypanosomatidae</taxon>
        <taxon>Trypanosoma</taxon>
        <taxon>Duttonella</taxon>
    </lineage>
</organism>
<sequence length="110" mass="12185">MSNQIRKPAHGGTVSAYFQRTAAQSQDTTRGNSVFGHPFGKYLGQKEQKQPNIALSNTRWRSNANSVSSKARSPASLYGEGPARLFATRTRRRRLKPATPDQCGGFCEKR</sequence>
<gene>
    <name evidence="2" type="ORF">TVY486_1001680</name>
</gene>
<evidence type="ECO:0000256" key="1">
    <source>
        <dbReference type="SAM" id="MobiDB-lite"/>
    </source>
</evidence>